<dbReference type="GO" id="GO:0008233">
    <property type="term" value="F:peptidase activity"/>
    <property type="evidence" value="ECO:0007669"/>
    <property type="project" value="UniProtKB-KW"/>
</dbReference>
<proteinExistence type="inferred from homology"/>
<dbReference type="GO" id="GO:0006508">
    <property type="term" value="P:proteolysis"/>
    <property type="evidence" value="ECO:0007669"/>
    <property type="project" value="UniProtKB-KW"/>
</dbReference>
<evidence type="ECO:0000259" key="2">
    <source>
        <dbReference type="Pfam" id="PF01965"/>
    </source>
</evidence>
<evidence type="ECO:0000256" key="1">
    <source>
        <dbReference type="ARBA" id="ARBA00008542"/>
    </source>
</evidence>
<protein>
    <submittedName>
        <fullName evidence="3">Protease I</fullName>
    </submittedName>
</protein>
<sequence>MSRKILLLTGDCAEDYEVKVPQQALAMLGYQVDVAAPNKKAGDFLQLVVHDFTNLDTYIELTGHRIAVDIPAAEVKAGEYAGLVIPGGRAPEYIRMYDEAISIVRNFFAADKPVAAVCHGPQLLAPANVLAGYTVTSYPACAAECRIAGAEWRDSPVVVSKNLVTAQAWPNHPEWLRAFVELLGAKISI</sequence>
<dbReference type="EMBL" id="FNHB01000002">
    <property type="protein sequence ID" value="SDM08176.1"/>
    <property type="molecule type" value="Genomic_DNA"/>
</dbReference>
<dbReference type="PANTHER" id="PTHR42733">
    <property type="entry name" value="DJ-1 PROTEIN"/>
    <property type="match status" value="1"/>
</dbReference>
<evidence type="ECO:0000313" key="4">
    <source>
        <dbReference type="Proteomes" id="UP000214880"/>
    </source>
</evidence>
<dbReference type="AlphaFoldDB" id="A0A1G9QAY3"/>
<dbReference type="InterPro" id="IPR002818">
    <property type="entry name" value="DJ-1/PfpI"/>
</dbReference>
<dbReference type="InterPro" id="IPR006286">
    <property type="entry name" value="C56_PfpI-like"/>
</dbReference>
<feature type="domain" description="DJ-1/PfpI" evidence="2">
    <location>
        <begin position="3"/>
        <end position="181"/>
    </location>
</feature>
<reference evidence="3 4" key="1">
    <citation type="submission" date="2016-10" db="EMBL/GenBank/DDBJ databases">
        <authorList>
            <person name="de Groot N.N."/>
        </authorList>
    </citation>
    <scope>NUCLEOTIDE SEQUENCE [LARGE SCALE GENOMIC DNA]</scope>
    <source>
        <strain evidence="3 4">DSM 1736</strain>
    </source>
</reference>
<dbReference type="Pfam" id="PF01965">
    <property type="entry name" value="DJ-1_PfpI"/>
    <property type="match status" value="1"/>
</dbReference>
<dbReference type="PROSITE" id="PS51276">
    <property type="entry name" value="PEPTIDASE_C56_PFPI"/>
    <property type="match status" value="1"/>
</dbReference>
<comment type="similarity">
    <text evidence="1">Belongs to the peptidase C56 family.</text>
</comment>
<dbReference type="Gene3D" id="3.40.50.880">
    <property type="match status" value="1"/>
</dbReference>
<dbReference type="InterPro" id="IPR029062">
    <property type="entry name" value="Class_I_gatase-like"/>
</dbReference>
<evidence type="ECO:0000313" key="3">
    <source>
        <dbReference type="EMBL" id="SDM08176.1"/>
    </source>
</evidence>
<dbReference type="NCBIfam" id="TIGR01382">
    <property type="entry name" value="PfpI"/>
    <property type="match status" value="1"/>
</dbReference>
<dbReference type="SUPFAM" id="SSF52317">
    <property type="entry name" value="Class I glutamine amidotransferase-like"/>
    <property type="match status" value="1"/>
</dbReference>
<dbReference type="OrthoDB" id="9800516at2"/>
<dbReference type="Proteomes" id="UP000214880">
    <property type="component" value="Unassembled WGS sequence"/>
</dbReference>
<organism evidence="3 4">
    <name type="scientific">Dendrosporobacter quercicolus</name>
    <dbReference type="NCBI Taxonomy" id="146817"/>
    <lineage>
        <taxon>Bacteria</taxon>
        <taxon>Bacillati</taxon>
        <taxon>Bacillota</taxon>
        <taxon>Negativicutes</taxon>
        <taxon>Selenomonadales</taxon>
        <taxon>Sporomusaceae</taxon>
        <taxon>Dendrosporobacter</taxon>
    </lineage>
</organism>
<name>A0A1G9QAY3_9FIRM</name>
<dbReference type="STRING" id="146817.SAMN04488502_102106"/>
<dbReference type="CDD" id="cd03169">
    <property type="entry name" value="GATase1_PfpI_1"/>
    <property type="match status" value="1"/>
</dbReference>
<keyword evidence="3" id="KW-0378">Hydrolase</keyword>
<dbReference type="PANTHER" id="PTHR42733:SF2">
    <property type="entry name" value="DJ-1_THIJ_PFPI FAMILY PROTEIN"/>
    <property type="match status" value="1"/>
</dbReference>
<gene>
    <name evidence="3" type="ORF">SAMN04488502_102106</name>
</gene>
<accession>A0A1G9QAY3</accession>
<keyword evidence="4" id="KW-1185">Reference proteome</keyword>
<dbReference type="RefSeq" id="WP_092070258.1">
    <property type="nucleotide sequence ID" value="NZ_FNHB01000002.1"/>
</dbReference>
<keyword evidence="3" id="KW-0645">Protease</keyword>